<keyword evidence="3" id="KW-1185">Reference proteome</keyword>
<dbReference type="Gene3D" id="3.90.280.10">
    <property type="entry name" value="PEBP-like"/>
    <property type="match status" value="1"/>
</dbReference>
<dbReference type="InterPro" id="IPR036610">
    <property type="entry name" value="PEBP-like_sf"/>
</dbReference>
<feature type="signal peptide" evidence="1">
    <location>
        <begin position="1"/>
        <end position="20"/>
    </location>
</feature>
<keyword evidence="1" id="KW-0732">Signal</keyword>
<dbReference type="NCBIfam" id="TIGR00481">
    <property type="entry name" value="YbhB/YbcL family Raf kinase inhibitor-like protein"/>
    <property type="match status" value="1"/>
</dbReference>
<dbReference type="EMBL" id="JAOANI010000012">
    <property type="protein sequence ID" value="MCT7358152.1"/>
    <property type="molecule type" value="Genomic_DNA"/>
</dbReference>
<reference evidence="2" key="2">
    <citation type="submission" date="2022-08" db="EMBL/GenBank/DDBJ databases">
        <authorList>
            <person name="Dong C."/>
        </authorList>
    </citation>
    <scope>NUCLEOTIDE SEQUENCE</scope>
    <source>
        <strain evidence="2">59MF3M-4</strain>
    </source>
</reference>
<reference evidence="2" key="1">
    <citation type="journal article" date="2022" name="Front. Microbiol.">
        <title>Genome-based taxonomic rearrangement of Oceanobacter-related bacteria including the description of Thalassolituus hydrocarbonoclasticus sp. nov. and Thalassolituus pacificus sp. nov. and emended description of the genus Thalassolituus.</title>
        <authorList>
            <person name="Dong C."/>
            <person name="Wei L."/>
            <person name="Wang J."/>
            <person name="Lai Q."/>
            <person name="Huang Z."/>
            <person name="Shao Z."/>
        </authorList>
    </citation>
    <scope>NUCLEOTIDE SEQUENCE</scope>
    <source>
        <strain evidence="2">59MF3M-4</strain>
    </source>
</reference>
<gene>
    <name evidence="2" type="ORF">NYR02_03840</name>
</gene>
<name>A0A9X2WEC6_9GAMM</name>
<dbReference type="InterPro" id="IPR008914">
    <property type="entry name" value="PEBP"/>
</dbReference>
<dbReference type="Proteomes" id="UP001147830">
    <property type="component" value="Unassembled WGS sequence"/>
</dbReference>
<organism evidence="2 3">
    <name type="scientific">Thalassolituus pacificus</name>
    <dbReference type="NCBI Taxonomy" id="2975440"/>
    <lineage>
        <taxon>Bacteria</taxon>
        <taxon>Pseudomonadati</taxon>
        <taxon>Pseudomonadota</taxon>
        <taxon>Gammaproteobacteria</taxon>
        <taxon>Oceanospirillales</taxon>
        <taxon>Oceanospirillaceae</taxon>
        <taxon>Thalassolituus</taxon>
    </lineage>
</organism>
<evidence type="ECO:0000313" key="3">
    <source>
        <dbReference type="Proteomes" id="UP001147830"/>
    </source>
</evidence>
<dbReference type="InterPro" id="IPR005247">
    <property type="entry name" value="YbhB_YbcL/LppC-like"/>
</dbReference>
<protein>
    <submittedName>
        <fullName evidence="2">YbhB/YbcL family Raf kinase inhibitor-like protein</fullName>
    </submittedName>
</protein>
<evidence type="ECO:0000256" key="1">
    <source>
        <dbReference type="SAM" id="SignalP"/>
    </source>
</evidence>
<dbReference type="PANTHER" id="PTHR30289">
    <property type="entry name" value="UNCHARACTERIZED PROTEIN YBCL-RELATED"/>
    <property type="match status" value="1"/>
</dbReference>
<evidence type="ECO:0000313" key="2">
    <source>
        <dbReference type="EMBL" id="MCT7358152.1"/>
    </source>
</evidence>
<dbReference type="SUPFAM" id="SSF49777">
    <property type="entry name" value="PEBP-like"/>
    <property type="match status" value="1"/>
</dbReference>
<dbReference type="PANTHER" id="PTHR30289:SF1">
    <property type="entry name" value="PEBP (PHOSPHATIDYLETHANOLAMINE-BINDING PROTEIN) FAMILY PROTEIN"/>
    <property type="match status" value="1"/>
</dbReference>
<comment type="caution">
    <text evidence="2">The sequence shown here is derived from an EMBL/GenBank/DDBJ whole genome shotgun (WGS) entry which is preliminary data.</text>
</comment>
<dbReference type="RefSeq" id="WP_260975072.1">
    <property type="nucleotide sequence ID" value="NZ_JAOANI010000012.1"/>
</dbReference>
<sequence>MKSMLILLSAAALWSQAALADFRLQSTDIRAGKSMSKAQEFNGFGCEGENLSPQLSWTGAPEGTKSFAITAYDPDAPTGSGWWHWLAFNIPADVTSLKTGASGQAMPDGSVESRTDYGVPGFGGACPPKGDKAHRYQFTVFALNTEKLDLAPDSSGALVGYYLNGHALAKTTLEALYQRP</sequence>
<feature type="chain" id="PRO_5040893822" evidence="1">
    <location>
        <begin position="21"/>
        <end position="180"/>
    </location>
</feature>
<accession>A0A9X2WEC6</accession>
<dbReference type="CDD" id="cd00865">
    <property type="entry name" value="PEBP_bact_arch"/>
    <property type="match status" value="1"/>
</dbReference>
<dbReference type="Pfam" id="PF01161">
    <property type="entry name" value="PBP"/>
    <property type="match status" value="1"/>
</dbReference>
<proteinExistence type="predicted"/>
<dbReference type="AlphaFoldDB" id="A0A9X2WEC6"/>